<dbReference type="Pfam" id="PF02687">
    <property type="entry name" value="FtsX"/>
    <property type="match status" value="1"/>
</dbReference>
<dbReference type="GO" id="GO:0044874">
    <property type="term" value="P:lipoprotein localization to outer membrane"/>
    <property type="evidence" value="ECO:0007669"/>
    <property type="project" value="TreeGrafter"/>
</dbReference>
<dbReference type="InterPro" id="IPR025857">
    <property type="entry name" value="MacB_PCD"/>
</dbReference>
<sequence length="403" mass="43816">MLKLALRNILRHKLRTAMTLAAIMFGVVGLILSGGFVADILFQLGETTIHSQSGHLQVYKTGFFTQGSRAPDKYLIDKPDVVTGLLQEFPEIEDRMARLNFSGLLNNGRTDLSIVGEGVEPDKETKLGSHMKIAEGRQLAQQHAYEILVGHGVAMVLKLTPGDRVTLLLTTSDGAMNSLEFEVVGIFETSSKEFDARAVRIPLHAAQELMNTQGINGIVVSLRQTADTERVADVLASRLDGNKYEVKTWKQLNDFYQKAVDLYERQFGVLRLIVLIMVFLSVANMVNMSVFERTGEFGTLMALGDTRTRIFQLVLIENVLLGTIGATLGTAFGVLCAILVSAVGISMPPPPNANIGYTAVVLIIPSVLATAFAVGLVATISAALFPAIRVARTPVDVALRQNY</sequence>
<feature type="transmembrane region" description="Helical" evidence="7">
    <location>
        <begin position="20"/>
        <end position="42"/>
    </location>
</feature>
<evidence type="ECO:0000313" key="10">
    <source>
        <dbReference type="EMBL" id="MQM32370.1"/>
    </source>
</evidence>
<accession>A0A6A7RYZ4</accession>
<dbReference type="PANTHER" id="PTHR30489:SF0">
    <property type="entry name" value="LIPOPROTEIN-RELEASING SYSTEM TRANSMEMBRANE PROTEIN LOLE"/>
    <property type="match status" value="1"/>
</dbReference>
<feature type="domain" description="MacB-like periplasmic core" evidence="9">
    <location>
        <begin position="16"/>
        <end position="235"/>
    </location>
</feature>
<evidence type="ECO:0000259" key="8">
    <source>
        <dbReference type="Pfam" id="PF02687"/>
    </source>
</evidence>
<evidence type="ECO:0000259" key="9">
    <source>
        <dbReference type="Pfam" id="PF12704"/>
    </source>
</evidence>
<organism evidence="10 11">
    <name type="scientific">Candidatus Accumulibacter phosphatis</name>
    <dbReference type="NCBI Taxonomy" id="327160"/>
    <lineage>
        <taxon>Bacteria</taxon>
        <taxon>Pseudomonadati</taxon>
        <taxon>Pseudomonadota</taxon>
        <taxon>Betaproteobacteria</taxon>
        <taxon>Candidatus Accumulibacter</taxon>
    </lineage>
</organism>
<evidence type="ECO:0000256" key="7">
    <source>
        <dbReference type="SAM" id="Phobius"/>
    </source>
</evidence>
<keyword evidence="6 7" id="KW-0472">Membrane</keyword>
<dbReference type="InterPro" id="IPR051447">
    <property type="entry name" value="Lipoprotein-release_system"/>
</dbReference>
<protein>
    <submittedName>
        <fullName evidence="10">ABC transporter permease</fullName>
    </submittedName>
</protein>
<evidence type="ECO:0000256" key="5">
    <source>
        <dbReference type="ARBA" id="ARBA00022989"/>
    </source>
</evidence>
<evidence type="ECO:0000256" key="4">
    <source>
        <dbReference type="ARBA" id="ARBA00022692"/>
    </source>
</evidence>
<keyword evidence="5 7" id="KW-1133">Transmembrane helix</keyword>
<evidence type="ECO:0000256" key="6">
    <source>
        <dbReference type="ARBA" id="ARBA00023136"/>
    </source>
</evidence>
<comment type="similarity">
    <text evidence="2">Belongs to the ABC-4 integral membrane protein family. LolC/E subfamily.</text>
</comment>
<keyword evidence="4 7" id="KW-0812">Transmembrane</keyword>
<dbReference type="Proteomes" id="UP000342300">
    <property type="component" value="Unassembled WGS sequence"/>
</dbReference>
<proteinExistence type="inferred from homology"/>
<dbReference type="GO" id="GO:0098797">
    <property type="term" value="C:plasma membrane protein complex"/>
    <property type="evidence" value="ECO:0007669"/>
    <property type="project" value="TreeGrafter"/>
</dbReference>
<name>A0A6A7RYZ4_9PROT</name>
<keyword evidence="3" id="KW-1003">Cell membrane</keyword>
<feature type="transmembrane region" description="Helical" evidence="7">
    <location>
        <begin position="319"/>
        <end position="345"/>
    </location>
</feature>
<dbReference type="Pfam" id="PF12704">
    <property type="entry name" value="MacB_PCD"/>
    <property type="match status" value="1"/>
</dbReference>
<dbReference type="EMBL" id="PDHS01000508">
    <property type="protein sequence ID" value="MQM32370.1"/>
    <property type="molecule type" value="Genomic_DNA"/>
</dbReference>
<evidence type="ECO:0000313" key="11">
    <source>
        <dbReference type="Proteomes" id="UP000342300"/>
    </source>
</evidence>
<dbReference type="InterPro" id="IPR003838">
    <property type="entry name" value="ABC3_permease_C"/>
</dbReference>
<feature type="transmembrane region" description="Helical" evidence="7">
    <location>
        <begin position="267"/>
        <end position="286"/>
    </location>
</feature>
<evidence type="ECO:0000256" key="3">
    <source>
        <dbReference type="ARBA" id="ARBA00022475"/>
    </source>
</evidence>
<feature type="domain" description="ABC3 transporter permease C-terminal" evidence="8">
    <location>
        <begin position="272"/>
        <end position="394"/>
    </location>
</feature>
<feature type="transmembrane region" description="Helical" evidence="7">
    <location>
        <begin position="357"/>
        <end position="385"/>
    </location>
</feature>
<gene>
    <name evidence="10" type="ORF">CRU78_18535</name>
</gene>
<comment type="caution">
    <text evidence="10">The sequence shown here is derived from an EMBL/GenBank/DDBJ whole genome shotgun (WGS) entry which is preliminary data.</text>
</comment>
<comment type="subcellular location">
    <subcellularLocation>
        <location evidence="1">Cell membrane</location>
        <topology evidence="1">Multi-pass membrane protein</topology>
    </subcellularLocation>
</comment>
<evidence type="ECO:0000256" key="2">
    <source>
        <dbReference type="ARBA" id="ARBA00005236"/>
    </source>
</evidence>
<dbReference type="PANTHER" id="PTHR30489">
    <property type="entry name" value="LIPOPROTEIN-RELEASING SYSTEM TRANSMEMBRANE PROTEIN LOLE"/>
    <property type="match status" value="1"/>
</dbReference>
<dbReference type="AlphaFoldDB" id="A0A6A7RYZ4"/>
<reference evidence="10 11" key="1">
    <citation type="submission" date="2017-09" db="EMBL/GenBank/DDBJ databases">
        <title>Metagenomic Analysis Reveals Denitrifying Candidatus Accumulibacter and Flanking Population as a Source of N2O.</title>
        <authorList>
            <person name="Gao H."/>
            <person name="Mao Y."/>
            <person name="Zhao X."/>
            <person name="Liu W.-T."/>
            <person name="Zhang T."/>
            <person name="Wells G."/>
        </authorList>
    </citation>
    <scope>NUCLEOTIDE SEQUENCE [LARGE SCALE GENOMIC DNA]</scope>
    <source>
        <strain evidence="10">CANDO_2_IC</strain>
    </source>
</reference>
<evidence type="ECO:0000256" key="1">
    <source>
        <dbReference type="ARBA" id="ARBA00004651"/>
    </source>
</evidence>